<dbReference type="InterPro" id="IPR058624">
    <property type="entry name" value="MdtA-like_HH"/>
</dbReference>
<evidence type="ECO:0000256" key="2">
    <source>
        <dbReference type="SAM" id="Coils"/>
    </source>
</evidence>
<dbReference type="Pfam" id="PF25876">
    <property type="entry name" value="HH_MFP_RND"/>
    <property type="match status" value="1"/>
</dbReference>
<keyword evidence="2" id="KW-0175">Coiled coil</keyword>
<dbReference type="NCBIfam" id="TIGR01730">
    <property type="entry name" value="RND_mfp"/>
    <property type="match status" value="1"/>
</dbReference>
<dbReference type="Pfam" id="PF25917">
    <property type="entry name" value="BSH_RND"/>
    <property type="match status" value="1"/>
</dbReference>
<evidence type="ECO:0000259" key="6">
    <source>
        <dbReference type="Pfam" id="PF25975"/>
    </source>
</evidence>
<evidence type="ECO:0000259" key="3">
    <source>
        <dbReference type="Pfam" id="PF25876"/>
    </source>
</evidence>
<feature type="coiled-coil region" evidence="2">
    <location>
        <begin position="95"/>
        <end position="127"/>
    </location>
</feature>
<feature type="domain" description="Multidrug resistance protein MdtA-like alpha-helical hairpin" evidence="3">
    <location>
        <begin position="104"/>
        <end position="160"/>
    </location>
</feature>
<dbReference type="Gene3D" id="2.40.420.20">
    <property type="match status" value="1"/>
</dbReference>
<dbReference type="InterPro" id="IPR058649">
    <property type="entry name" value="CzcB_C"/>
</dbReference>
<dbReference type="Proteomes" id="UP000738431">
    <property type="component" value="Chromosome"/>
</dbReference>
<feature type="domain" description="CzcB-like C-terminal circularly permuted SH3-like" evidence="6">
    <location>
        <begin position="312"/>
        <end position="348"/>
    </location>
</feature>
<evidence type="ECO:0000259" key="4">
    <source>
        <dbReference type="Pfam" id="PF25917"/>
    </source>
</evidence>
<gene>
    <name evidence="7" type="ORF">K1X11_023345</name>
</gene>
<dbReference type="InterPro" id="IPR058625">
    <property type="entry name" value="MdtA-like_BSH"/>
</dbReference>
<dbReference type="PANTHER" id="PTHR30469">
    <property type="entry name" value="MULTIDRUG RESISTANCE PROTEIN MDTA"/>
    <property type="match status" value="1"/>
</dbReference>
<dbReference type="Pfam" id="PF25954">
    <property type="entry name" value="Beta-barrel_RND_2"/>
    <property type="match status" value="1"/>
</dbReference>
<name>A0ABZ1C923_9BACT</name>
<protein>
    <submittedName>
        <fullName evidence="7">Efflux RND transporter periplasmic adaptor subunit</fullName>
    </submittedName>
</protein>
<dbReference type="Gene3D" id="1.10.287.470">
    <property type="entry name" value="Helix hairpin bin"/>
    <property type="match status" value="1"/>
</dbReference>
<proteinExistence type="inferred from homology"/>
<dbReference type="Pfam" id="PF25975">
    <property type="entry name" value="CzcB_C"/>
    <property type="match status" value="1"/>
</dbReference>
<dbReference type="Gene3D" id="2.40.30.170">
    <property type="match status" value="1"/>
</dbReference>
<reference evidence="7 8" key="1">
    <citation type="submission" date="2023-12" db="EMBL/GenBank/DDBJ databases">
        <title>Description of an unclassified Opitutus bacterium of Verrucomicrobiota.</title>
        <authorList>
            <person name="Zhang D.-F."/>
        </authorList>
    </citation>
    <scope>NUCLEOTIDE SEQUENCE [LARGE SCALE GENOMIC DNA]</scope>
    <source>
        <strain evidence="7 8">WL0086</strain>
    </source>
</reference>
<dbReference type="SUPFAM" id="SSF111369">
    <property type="entry name" value="HlyD-like secretion proteins"/>
    <property type="match status" value="1"/>
</dbReference>
<evidence type="ECO:0000259" key="5">
    <source>
        <dbReference type="Pfam" id="PF25954"/>
    </source>
</evidence>
<dbReference type="PANTHER" id="PTHR30469:SF11">
    <property type="entry name" value="BLL4320 PROTEIN"/>
    <property type="match status" value="1"/>
</dbReference>
<dbReference type="InterPro" id="IPR006143">
    <property type="entry name" value="RND_pump_MFP"/>
</dbReference>
<evidence type="ECO:0000313" key="7">
    <source>
        <dbReference type="EMBL" id="WRQ87758.1"/>
    </source>
</evidence>
<accession>A0ABZ1C923</accession>
<feature type="domain" description="CusB-like beta-barrel" evidence="5">
    <location>
        <begin position="198"/>
        <end position="271"/>
    </location>
</feature>
<dbReference type="Gene3D" id="2.40.50.100">
    <property type="match status" value="1"/>
</dbReference>
<dbReference type="RefSeq" id="WP_221030085.1">
    <property type="nucleotide sequence ID" value="NZ_CP139781.1"/>
</dbReference>
<evidence type="ECO:0000313" key="8">
    <source>
        <dbReference type="Proteomes" id="UP000738431"/>
    </source>
</evidence>
<evidence type="ECO:0000256" key="1">
    <source>
        <dbReference type="ARBA" id="ARBA00009477"/>
    </source>
</evidence>
<comment type="similarity">
    <text evidence="1">Belongs to the membrane fusion protein (MFP) (TC 8.A.1) family.</text>
</comment>
<dbReference type="EMBL" id="CP139781">
    <property type="protein sequence ID" value="WRQ87758.1"/>
    <property type="molecule type" value="Genomic_DNA"/>
</dbReference>
<dbReference type="InterPro" id="IPR058792">
    <property type="entry name" value="Beta-barrel_RND_2"/>
</dbReference>
<organism evidence="7 8">
    <name type="scientific">Actomonas aquatica</name>
    <dbReference type="NCBI Taxonomy" id="2866162"/>
    <lineage>
        <taxon>Bacteria</taxon>
        <taxon>Pseudomonadati</taxon>
        <taxon>Verrucomicrobiota</taxon>
        <taxon>Opitutia</taxon>
        <taxon>Opitutales</taxon>
        <taxon>Opitutaceae</taxon>
        <taxon>Actomonas</taxon>
    </lineage>
</organism>
<sequence>MIKKFIIAILGFVAVVATLVVVKAAQIKEMMGMAGGQPTTAVSTAIAEKQEWHPYIHSIGTLSPVQGVTISAELEGAITSLPVENGAAVKEGDLLLTLDTTIETAQLEAAEARAELARLQRNRAKELIGKNTISQSELDSAVAQYAQSMADVAAIKATLAKKAIRAPFSGRVGIRMVNLGQYVSRGTPLLPLQKLDEVFVDFYVPQRQLPQVGLGQSVNVMVDAFPDEVFEATITAINPVVDSATRNVAVQATLANPAERLRPGMFAQLEVVLPDAEEVVVVPTTAIAYASYGNSVFVVETLKGEDGAEFLGVRQQPVTLGVKRGDMVAVLSGLEGGEEVASTGVFKLRDHLPVQINNEIELNASIDPQPDNT</sequence>
<feature type="domain" description="Multidrug resistance protein MdtA-like barrel-sandwich hybrid" evidence="4">
    <location>
        <begin position="68"/>
        <end position="188"/>
    </location>
</feature>
<keyword evidence="8" id="KW-1185">Reference proteome</keyword>